<dbReference type="PANTHER" id="PTHR44873">
    <property type="entry name" value="DNAJ HOMOLOG SUBFAMILY C MEMBER 30, MITOCHONDRIAL"/>
    <property type="match status" value="1"/>
</dbReference>
<dbReference type="Gene3D" id="1.10.287.110">
    <property type="entry name" value="DnaJ domain"/>
    <property type="match status" value="1"/>
</dbReference>
<reference evidence="4" key="2">
    <citation type="submission" date="2023-01" db="EMBL/GenBank/DDBJ databases">
        <authorList>
            <person name="Petersen C."/>
        </authorList>
    </citation>
    <scope>NUCLEOTIDE SEQUENCE</scope>
    <source>
        <strain evidence="4">IBT 17514</strain>
    </source>
</reference>
<feature type="compositionally biased region" description="Low complexity" evidence="1">
    <location>
        <begin position="145"/>
        <end position="165"/>
    </location>
</feature>
<feature type="region of interest" description="Disordered" evidence="1">
    <location>
        <begin position="20"/>
        <end position="44"/>
    </location>
</feature>
<organism evidence="4 5">
    <name type="scientific">Penicillium malachiteum</name>
    <dbReference type="NCBI Taxonomy" id="1324776"/>
    <lineage>
        <taxon>Eukaryota</taxon>
        <taxon>Fungi</taxon>
        <taxon>Dikarya</taxon>
        <taxon>Ascomycota</taxon>
        <taxon>Pezizomycotina</taxon>
        <taxon>Eurotiomycetes</taxon>
        <taxon>Eurotiomycetidae</taxon>
        <taxon>Eurotiales</taxon>
        <taxon>Aspergillaceae</taxon>
        <taxon>Penicillium</taxon>
    </lineage>
</organism>
<evidence type="ECO:0000313" key="4">
    <source>
        <dbReference type="EMBL" id="KAJ5703746.1"/>
    </source>
</evidence>
<feature type="region of interest" description="Disordered" evidence="1">
    <location>
        <begin position="138"/>
        <end position="231"/>
    </location>
</feature>
<evidence type="ECO:0000259" key="3">
    <source>
        <dbReference type="PROSITE" id="PS50076"/>
    </source>
</evidence>
<dbReference type="PRINTS" id="PR00625">
    <property type="entry name" value="JDOMAIN"/>
</dbReference>
<name>A0AAD6MQK9_9EURO</name>
<dbReference type="AlphaFoldDB" id="A0AAD6MQK9"/>
<keyword evidence="2" id="KW-1133">Transmembrane helix</keyword>
<dbReference type="EMBL" id="JAQJAN010000020">
    <property type="protein sequence ID" value="KAJ5703746.1"/>
    <property type="molecule type" value="Genomic_DNA"/>
</dbReference>
<sequence>MPPPRASVSHLHPRYKPSWASPLHSRSLSTRTVCKRPQPPYTTSQPLRNRAFVLHFSSTCRVHAREPNYYEILDLQPTATAPQIKKQYYALCLRHHPDHNRQDPEANKKFLRLTTAYNTLRNASKRAAYDREHGFHHTLAHSHGHPVGSHSSHTAAHHGGSYAGSRPASGLSKRRGTFQGPPPSFYAQGGYGKTGRTGFEGAYTGSGTSSGESNGARKEDDPEDPMGFIYRNPLGHFNARAHFRTQSAEDRRRNERRKAAREEAMKQDDFLRTHGGGHIDFTMLFSILGILIGVCCIGGLATNMPRDSTPSGGVAGALDAAEAARRRKEKERTTST</sequence>
<dbReference type="Pfam" id="PF00226">
    <property type="entry name" value="DnaJ"/>
    <property type="match status" value="1"/>
</dbReference>
<feature type="region of interest" description="Disordered" evidence="1">
    <location>
        <begin position="306"/>
        <end position="336"/>
    </location>
</feature>
<keyword evidence="2" id="KW-0812">Transmembrane</keyword>
<feature type="region of interest" description="Disordered" evidence="1">
    <location>
        <begin position="245"/>
        <end position="264"/>
    </location>
</feature>
<dbReference type="InterPro" id="IPR036869">
    <property type="entry name" value="J_dom_sf"/>
</dbReference>
<dbReference type="InterPro" id="IPR001623">
    <property type="entry name" value="DnaJ_domain"/>
</dbReference>
<evidence type="ECO:0000256" key="2">
    <source>
        <dbReference type="SAM" id="Phobius"/>
    </source>
</evidence>
<dbReference type="PANTHER" id="PTHR44873:SF1">
    <property type="entry name" value="DNAJ HOMOLOG SUBFAMILY C MEMBER 30, MITOCHONDRIAL"/>
    <property type="match status" value="1"/>
</dbReference>
<dbReference type="CDD" id="cd06257">
    <property type="entry name" value="DnaJ"/>
    <property type="match status" value="1"/>
</dbReference>
<protein>
    <recommendedName>
        <fullName evidence="3">J domain-containing protein</fullName>
    </recommendedName>
</protein>
<accession>A0AAD6MQK9</accession>
<dbReference type="InterPro" id="IPR053025">
    <property type="entry name" value="Mito_ATP_Synthase-Asso"/>
</dbReference>
<feature type="transmembrane region" description="Helical" evidence="2">
    <location>
        <begin position="281"/>
        <end position="301"/>
    </location>
</feature>
<proteinExistence type="predicted"/>
<comment type="caution">
    <text evidence="4">The sequence shown here is derived from an EMBL/GenBank/DDBJ whole genome shotgun (WGS) entry which is preliminary data.</text>
</comment>
<evidence type="ECO:0000256" key="1">
    <source>
        <dbReference type="SAM" id="MobiDB-lite"/>
    </source>
</evidence>
<feature type="domain" description="J" evidence="3">
    <location>
        <begin position="68"/>
        <end position="133"/>
    </location>
</feature>
<reference evidence="4" key="1">
    <citation type="journal article" date="2023" name="IMA Fungus">
        <title>Comparative genomic study of the Penicillium genus elucidates a diverse pangenome and 15 lateral gene transfer events.</title>
        <authorList>
            <person name="Petersen C."/>
            <person name="Sorensen T."/>
            <person name="Nielsen M.R."/>
            <person name="Sondergaard T.E."/>
            <person name="Sorensen J.L."/>
            <person name="Fitzpatrick D.A."/>
            <person name="Frisvad J.C."/>
            <person name="Nielsen K.L."/>
        </authorList>
    </citation>
    <scope>NUCLEOTIDE SEQUENCE</scope>
    <source>
        <strain evidence="4">IBT 17514</strain>
    </source>
</reference>
<feature type="compositionally biased region" description="Low complexity" evidence="1">
    <location>
        <begin position="200"/>
        <end position="214"/>
    </location>
</feature>
<keyword evidence="2" id="KW-0472">Membrane</keyword>
<gene>
    <name evidence="4" type="ORF">N7493_010884</name>
</gene>
<dbReference type="SMART" id="SM00271">
    <property type="entry name" value="DnaJ"/>
    <property type="match status" value="1"/>
</dbReference>
<dbReference type="PROSITE" id="PS50076">
    <property type="entry name" value="DNAJ_2"/>
    <property type="match status" value="1"/>
</dbReference>
<dbReference type="SUPFAM" id="SSF46565">
    <property type="entry name" value="Chaperone J-domain"/>
    <property type="match status" value="1"/>
</dbReference>
<dbReference type="Proteomes" id="UP001215712">
    <property type="component" value="Unassembled WGS sequence"/>
</dbReference>
<keyword evidence="5" id="KW-1185">Reference proteome</keyword>
<evidence type="ECO:0000313" key="5">
    <source>
        <dbReference type="Proteomes" id="UP001215712"/>
    </source>
</evidence>